<dbReference type="Gene3D" id="2.60.120.330">
    <property type="entry name" value="B-lactam Antibiotic, Isopenicillin N Synthase, Chain"/>
    <property type="match status" value="1"/>
</dbReference>
<keyword evidence="2" id="KW-1185">Reference proteome</keyword>
<gene>
    <name evidence="1" type="ORF">Nepgr_011406</name>
</gene>
<protein>
    <submittedName>
        <fullName evidence="1">Uncharacterized protein</fullName>
    </submittedName>
</protein>
<dbReference type="AlphaFoldDB" id="A0AAD3SF44"/>
<evidence type="ECO:0000313" key="2">
    <source>
        <dbReference type="Proteomes" id="UP001279734"/>
    </source>
</evidence>
<dbReference type="SUPFAM" id="SSF51197">
    <property type="entry name" value="Clavaminate synthase-like"/>
    <property type="match status" value="1"/>
</dbReference>
<proteinExistence type="predicted"/>
<dbReference type="Proteomes" id="UP001279734">
    <property type="component" value="Unassembled WGS sequence"/>
</dbReference>
<dbReference type="EMBL" id="BSYO01000009">
    <property type="protein sequence ID" value="GMH09565.1"/>
    <property type="molecule type" value="Genomic_DNA"/>
</dbReference>
<comment type="caution">
    <text evidence="1">The sequence shown here is derived from an EMBL/GenBank/DDBJ whole genome shotgun (WGS) entry which is preliminary data.</text>
</comment>
<accession>A0AAD3SF44</accession>
<organism evidence="1 2">
    <name type="scientific">Nepenthes gracilis</name>
    <name type="common">Slender pitcher plant</name>
    <dbReference type="NCBI Taxonomy" id="150966"/>
    <lineage>
        <taxon>Eukaryota</taxon>
        <taxon>Viridiplantae</taxon>
        <taxon>Streptophyta</taxon>
        <taxon>Embryophyta</taxon>
        <taxon>Tracheophyta</taxon>
        <taxon>Spermatophyta</taxon>
        <taxon>Magnoliopsida</taxon>
        <taxon>eudicotyledons</taxon>
        <taxon>Gunneridae</taxon>
        <taxon>Pentapetalae</taxon>
        <taxon>Caryophyllales</taxon>
        <taxon>Nepenthaceae</taxon>
        <taxon>Nepenthes</taxon>
    </lineage>
</organism>
<sequence>MFNRYFFRRLKFDDHTTQKKCSKFECKMRVLSKGRYMSIRNRAATNKDHARVSLAMFLKPDEAAIVGSAEELVDDQHPPLH</sequence>
<name>A0AAD3SF44_NEPGR</name>
<reference evidence="1" key="1">
    <citation type="submission" date="2023-05" db="EMBL/GenBank/DDBJ databases">
        <title>Nepenthes gracilis genome sequencing.</title>
        <authorList>
            <person name="Fukushima K."/>
        </authorList>
    </citation>
    <scope>NUCLEOTIDE SEQUENCE</scope>
    <source>
        <strain evidence="1">SING2019-196</strain>
    </source>
</reference>
<evidence type="ECO:0000313" key="1">
    <source>
        <dbReference type="EMBL" id="GMH09565.1"/>
    </source>
</evidence>
<dbReference type="InterPro" id="IPR027443">
    <property type="entry name" value="IPNS-like_sf"/>
</dbReference>